<keyword evidence="2" id="KW-1185">Reference proteome</keyword>
<evidence type="ECO:0000313" key="1">
    <source>
        <dbReference type="EMBL" id="CAK5077919.1"/>
    </source>
</evidence>
<name>A0ACB0ZG31_MELEN</name>
<reference evidence="1" key="1">
    <citation type="submission" date="2023-11" db="EMBL/GenBank/DDBJ databases">
        <authorList>
            <person name="Poullet M."/>
        </authorList>
    </citation>
    <scope>NUCLEOTIDE SEQUENCE</scope>
    <source>
        <strain evidence="1">E1834</strain>
    </source>
</reference>
<proteinExistence type="predicted"/>
<sequence length="60" mass="6744">MVLLIGPSTIGPGSFCTFLSVLFASFFCIFFCVLFACSFCMVFMHICNSVLILVNFAYFY</sequence>
<protein>
    <submittedName>
        <fullName evidence="1">Uncharacterized protein</fullName>
    </submittedName>
</protein>
<organism evidence="1 2">
    <name type="scientific">Meloidogyne enterolobii</name>
    <name type="common">Root-knot nematode worm</name>
    <name type="synonym">Meloidogyne mayaguensis</name>
    <dbReference type="NCBI Taxonomy" id="390850"/>
    <lineage>
        <taxon>Eukaryota</taxon>
        <taxon>Metazoa</taxon>
        <taxon>Ecdysozoa</taxon>
        <taxon>Nematoda</taxon>
        <taxon>Chromadorea</taxon>
        <taxon>Rhabditida</taxon>
        <taxon>Tylenchina</taxon>
        <taxon>Tylenchomorpha</taxon>
        <taxon>Tylenchoidea</taxon>
        <taxon>Meloidogynidae</taxon>
        <taxon>Meloidogyninae</taxon>
        <taxon>Meloidogyne</taxon>
    </lineage>
</organism>
<dbReference type="Proteomes" id="UP001497535">
    <property type="component" value="Unassembled WGS sequence"/>
</dbReference>
<evidence type="ECO:0000313" key="2">
    <source>
        <dbReference type="Proteomes" id="UP001497535"/>
    </source>
</evidence>
<gene>
    <name evidence="1" type="ORF">MENTE1834_LOCUS24944</name>
</gene>
<accession>A0ACB0ZG31</accession>
<dbReference type="EMBL" id="CAVMJV010000034">
    <property type="protein sequence ID" value="CAK5077919.1"/>
    <property type="molecule type" value="Genomic_DNA"/>
</dbReference>
<comment type="caution">
    <text evidence="1">The sequence shown here is derived from an EMBL/GenBank/DDBJ whole genome shotgun (WGS) entry which is preliminary data.</text>
</comment>